<evidence type="ECO:0000313" key="2">
    <source>
        <dbReference type="EMBL" id="PAV03531.1"/>
    </source>
</evidence>
<evidence type="ECO:0000313" key="3">
    <source>
        <dbReference type="Proteomes" id="UP000217784"/>
    </source>
</evidence>
<dbReference type="RefSeq" id="WP_069582948.1">
    <property type="nucleotide sequence ID" value="NZ_LMVM01000038.1"/>
</dbReference>
<dbReference type="EMBL" id="LMVM01000038">
    <property type="protein sequence ID" value="PAV03531.1"/>
    <property type="molecule type" value="Genomic_DNA"/>
</dbReference>
<dbReference type="Pfam" id="PF01261">
    <property type="entry name" value="AP_endonuc_2"/>
    <property type="match status" value="1"/>
</dbReference>
<reference evidence="2 3" key="1">
    <citation type="journal article" date="2017" name="BMC Genomics">
        <title>Genomic analysis of methanogenic archaea reveals a shift towards energy conservation.</title>
        <authorList>
            <person name="Gilmore S.P."/>
            <person name="Henske J.K."/>
            <person name="Sexton J.A."/>
            <person name="Solomon K.V."/>
            <person name="Seppala S."/>
            <person name="Yoo J.I."/>
            <person name="Huyett L.M."/>
            <person name="Pressman A."/>
            <person name="Cogan J.Z."/>
            <person name="Kivenson V."/>
            <person name="Peng X."/>
            <person name="Tan Y."/>
            <person name="Valentine D.L."/>
            <person name="O'Malley M.A."/>
        </authorList>
    </citation>
    <scope>NUCLEOTIDE SEQUENCE [LARGE SCALE GENOMIC DNA]</scope>
    <source>
        <strain evidence="2 3">M.o.H.</strain>
    </source>
</reference>
<protein>
    <submittedName>
        <fullName evidence="2">Sugar phosphate isomerase</fullName>
    </submittedName>
</protein>
<comment type="caution">
    <text evidence="2">The sequence shown here is derived from an EMBL/GenBank/DDBJ whole genome shotgun (WGS) entry which is preliminary data.</text>
</comment>
<keyword evidence="3" id="KW-1185">Reference proteome</keyword>
<proteinExistence type="predicted"/>
<accession>A0A2A2H281</accession>
<dbReference type="OrthoDB" id="372143at2157"/>
<name>A0A2A2H281_METBR</name>
<feature type="domain" description="Xylose isomerase-like TIM barrel" evidence="1">
    <location>
        <begin position="47"/>
        <end position="247"/>
    </location>
</feature>
<dbReference type="Gene3D" id="3.20.20.150">
    <property type="entry name" value="Divalent-metal-dependent TIM barrel enzymes"/>
    <property type="match status" value="1"/>
</dbReference>
<evidence type="ECO:0000259" key="1">
    <source>
        <dbReference type="Pfam" id="PF01261"/>
    </source>
</evidence>
<dbReference type="InterPro" id="IPR036237">
    <property type="entry name" value="Xyl_isomerase-like_sf"/>
</dbReference>
<gene>
    <name evidence="2" type="ORF">ASJ80_00835</name>
</gene>
<dbReference type="SUPFAM" id="SSF51658">
    <property type="entry name" value="Xylose isomerase-like"/>
    <property type="match status" value="1"/>
</dbReference>
<organism evidence="2 3">
    <name type="scientific">Methanobacterium bryantii</name>
    <dbReference type="NCBI Taxonomy" id="2161"/>
    <lineage>
        <taxon>Archaea</taxon>
        <taxon>Methanobacteriati</taxon>
        <taxon>Methanobacteriota</taxon>
        <taxon>Methanomada group</taxon>
        <taxon>Methanobacteria</taxon>
        <taxon>Methanobacteriales</taxon>
        <taxon>Methanobacteriaceae</taxon>
        <taxon>Methanobacterium</taxon>
    </lineage>
</organism>
<dbReference type="GO" id="GO:0016853">
    <property type="term" value="F:isomerase activity"/>
    <property type="evidence" value="ECO:0007669"/>
    <property type="project" value="UniProtKB-KW"/>
</dbReference>
<dbReference type="AlphaFoldDB" id="A0A2A2H281"/>
<keyword evidence="2" id="KW-0413">Isomerase</keyword>
<dbReference type="PANTHER" id="PTHR12110">
    <property type="entry name" value="HYDROXYPYRUVATE ISOMERASE"/>
    <property type="match status" value="1"/>
</dbReference>
<sequence length="250" mass="27938">MKIGVSTLALFPMSLKEILDYLESINVKYCELMMEYPYNRIDPDIVNSYNIKTSIHAPLSDINIASLNESIRKASVEEVKSSIDLASKMDSEIVVVHPGHMAFLARKFPEKIKESSLISLKECSKFAEEHGIKLCVENMPDMEGMTCKGLDELNELVQEIGALMTIDVGHAYNAGVSIGEILKYDNIGHFHLSDNDGSFDNHNAVGSKDIDFKSLFEGLNKKNFEGVLVVEVTNKDEILESLDYIKKLVD</sequence>
<dbReference type="PANTHER" id="PTHR12110:SF21">
    <property type="entry name" value="XYLOSE ISOMERASE-LIKE TIM BARREL DOMAIN-CONTAINING PROTEIN"/>
    <property type="match status" value="1"/>
</dbReference>
<dbReference type="Proteomes" id="UP000217784">
    <property type="component" value="Unassembled WGS sequence"/>
</dbReference>
<dbReference type="InterPro" id="IPR050312">
    <property type="entry name" value="IolE/XylAMocC-like"/>
</dbReference>
<dbReference type="InterPro" id="IPR013022">
    <property type="entry name" value="Xyl_isomerase-like_TIM-brl"/>
</dbReference>